<dbReference type="FunFam" id="1.10.630.10:FF:000018">
    <property type="entry name" value="Cytochrome P450 monooxygenase"/>
    <property type="match status" value="1"/>
</dbReference>
<evidence type="ECO:0000256" key="4">
    <source>
        <dbReference type="ARBA" id="ARBA00023002"/>
    </source>
</evidence>
<dbReference type="CDD" id="cd20625">
    <property type="entry name" value="CYP164-like"/>
    <property type="match status" value="1"/>
</dbReference>
<name>A0A540VYD5_9ACTN</name>
<dbReference type="Gene3D" id="1.10.630.10">
    <property type="entry name" value="Cytochrome P450"/>
    <property type="match status" value="1"/>
</dbReference>
<protein>
    <submittedName>
        <fullName evidence="8">Cytochrome P450</fullName>
    </submittedName>
</protein>
<keyword evidence="9" id="KW-1185">Reference proteome</keyword>
<evidence type="ECO:0000256" key="7">
    <source>
        <dbReference type="RuleBase" id="RU000461"/>
    </source>
</evidence>
<dbReference type="EMBL" id="VIGB01000003">
    <property type="protein sequence ID" value="TQF01727.1"/>
    <property type="molecule type" value="Genomic_DNA"/>
</dbReference>
<dbReference type="PRINTS" id="PR00385">
    <property type="entry name" value="P450"/>
</dbReference>
<keyword evidence="2 7" id="KW-0349">Heme</keyword>
<dbReference type="PANTHER" id="PTHR46696:SF1">
    <property type="entry name" value="CYTOCHROME P450 YJIB-RELATED"/>
    <property type="match status" value="1"/>
</dbReference>
<dbReference type="GO" id="GO:0020037">
    <property type="term" value="F:heme binding"/>
    <property type="evidence" value="ECO:0007669"/>
    <property type="project" value="InterPro"/>
</dbReference>
<dbReference type="OrthoDB" id="9801155at2"/>
<dbReference type="PRINTS" id="PR00359">
    <property type="entry name" value="BP450"/>
</dbReference>
<dbReference type="InterPro" id="IPR036396">
    <property type="entry name" value="Cyt_P450_sf"/>
</dbReference>
<evidence type="ECO:0000256" key="6">
    <source>
        <dbReference type="ARBA" id="ARBA00023033"/>
    </source>
</evidence>
<comment type="caution">
    <text evidence="8">The sequence shown here is derived from an EMBL/GenBank/DDBJ whole genome shotgun (WGS) entry which is preliminary data.</text>
</comment>
<dbReference type="GO" id="GO:0005506">
    <property type="term" value="F:iron ion binding"/>
    <property type="evidence" value="ECO:0007669"/>
    <property type="project" value="InterPro"/>
</dbReference>
<sequence>MSFRPAEVHLPDPYPLYRRYRESDPVHLADDGSWYLFGHAAVAQVLSGRRDYCRGPAPARFPSGCPHLQRTVANWMVFMDPPEHTRVRALVARSFTPRVVQALRPRIRRITARLTDGLADELAAHGVADLVERFAAPLPVLVISELLGVPEHDRAWFRAQALDLELATSARTGRRAGAFQLAEAAAGELDAYFRAELRRPGRWERDDLIGLMLRHGSALSEDTLVGTCIHLLTAGHETTTNLLAKGLLALLAHPDQLAALRSGPLLAAAAVDELIRYDAPVQMISRLARQDDRFGDRIVPAGSKVVLVLGSANRDPARFRQPDRLDLSRDTHRHCGFGTGIHYCVGAPLARAEAEIGLTMLLTRFPHLAVAEQAAEPVRYTQDLVFHGPSQLLVQGG</sequence>
<keyword evidence="3 7" id="KW-0479">Metal-binding</keyword>
<dbReference type="PANTHER" id="PTHR46696">
    <property type="entry name" value="P450, PUTATIVE (EUROFUNG)-RELATED"/>
    <property type="match status" value="1"/>
</dbReference>
<dbReference type="GO" id="GO:0004497">
    <property type="term" value="F:monooxygenase activity"/>
    <property type="evidence" value="ECO:0007669"/>
    <property type="project" value="UniProtKB-KW"/>
</dbReference>
<evidence type="ECO:0000256" key="1">
    <source>
        <dbReference type="ARBA" id="ARBA00010617"/>
    </source>
</evidence>
<evidence type="ECO:0000313" key="9">
    <source>
        <dbReference type="Proteomes" id="UP000319103"/>
    </source>
</evidence>
<dbReference type="InterPro" id="IPR017972">
    <property type="entry name" value="Cyt_P450_CS"/>
</dbReference>
<dbReference type="InterPro" id="IPR002397">
    <property type="entry name" value="Cyt_P450_B"/>
</dbReference>
<reference evidence="8 9" key="1">
    <citation type="submission" date="2019-06" db="EMBL/GenBank/DDBJ databases">
        <title>Description of Kitasatospora acidophila sp. nov. isolated from pine grove soil, and reclassification of Streptomyces novaecaesareae to Kitasatospora novaeceasareae comb. nov.</title>
        <authorList>
            <person name="Kim M.J."/>
        </authorList>
    </citation>
    <scope>NUCLEOTIDE SEQUENCE [LARGE SCALE GENOMIC DNA]</scope>
    <source>
        <strain evidence="8 9">MMS16-CNU292</strain>
    </source>
</reference>
<organism evidence="8 9">
    <name type="scientific">Kitasatospora acidiphila</name>
    <dbReference type="NCBI Taxonomy" id="2567942"/>
    <lineage>
        <taxon>Bacteria</taxon>
        <taxon>Bacillati</taxon>
        <taxon>Actinomycetota</taxon>
        <taxon>Actinomycetes</taxon>
        <taxon>Kitasatosporales</taxon>
        <taxon>Streptomycetaceae</taxon>
        <taxon>Kitasatospora</taxon>
    </lineage>
</organism>
<keyword evidence="6 7" id="KW-0503">Monooxygenase</keyword>
<evidence type="ECO:0000256" key="2">
    <source>
        <dbReference type="ARBA" id="ARBA00022617"/>
    </source>
</evidence>
<dbReference type="SUPFAM" id="SSF48264">
    <property type="entry name" value="Cytochrome P450"/>
    <property type="match status" value="1"/>
</dbReference>
<gene>
    <name evidence="8" type="ORF">E6W39_05025</name>
</gene>
<evidence type="ECO:0000256" key="5">
    <source>
        <dbReference type="ARBA" id="ARBA00023004"/>
    </source>
</evidence>
<comment type="similarity">
    <text evidence="1 7">Belongs to the cytochrome P450 family.</text>
</comment>
<dbReference type="RefSeq" id="WP_141632451.1">
    <property type="nucleotide sequence ID" value="NZ_VIGB01000003.1"/>
</dbReference>
<evidence type="ECO:0000256" key="3">
    <source>
        <dbReference type="ARBA" id="ARBA00022723"/>
    </source>
</evidence>
<proteinExistence type="inferred from homology"/>
<keyword evidence="5 7" id="KW-0408">Iron</keyword>
<dbReference type="PROSITE" id="PS00086">
    <property type="entry name" value="CYTOCHROME_P450"/>
    <property type="match status" value="1"/>
</dbReference>
<dbReference type="AlphaFoldDB" id="A0A540VYD5"/>
<dbReference type="Pfam" id="PF00067">
    <property type="entry name" value="p450"/>
    <property type="match status" value="2"/>
</dbReference>
<dbReference type="GO" id="GO:0016705">
    <property type="term" value="F:oxidoreductase activity, acting on paired donors, with incorporation or reduction of molecular oxygen"/>
    <property type="evidence" value="ECO:0007669"/>
    <property type="project" value="InterPro"/>
</dbReference>
<evidence type="ECO:0000313" key="8">
    <source>
        <dbReference type="EMBL" id="TQF01727.1"/>
    </source>
</evidence>
<keyword evidence="4 7" id="KW-0560">Oxidoreductase</keyword>
<dbReference type="Proteomes" id="UP000319103">
    <property type="component" value="Unassembled WGS sequence"/>
</dbReference>
<dbReference type="InterPro" id="IPR001128">
    <property type="entry name" value="Cyt_P450"/>
</dbReference>
<accession>A0A540VYD5</accession>